<dbReference type="GO" id="GO:0016787">
    <property type="term" value="F:hydrolase activity"/>
    <property type="evidence" value="ECO:0007669"/>
    <property type="project" value="UniProtKB-KW"/>
</dbReference>
<sequence>MKKAICLALLLASACTSVFAQQNTPNLAVIATASGNGDYERLSDGRMPVNTRNTPGNNPRRVQYVGKQWVQYEWKQPIETKQVALYWHNQNLNLRLPLAYRIQYWDGKAFVPVNNALGLGLDNDKLSTTTFDAVKTSKLRLEVDSADRQINSLQEWIVYQMPNVDGYPPVIAAVPDRDVMLNGKTYLYANVRSTTPLKTNKWVKVSGPGAVTFSNDAEKDGSATFSAPGDYQLSYTAGNGAYSSSSLFKVKVVTPPPARRLDVVYTRRYKIDSKLWNDRAKAMIVNWIPFCIDQCERTDLTTGQGGLDNFIEAAKALRGEPHAKHIGYVFSNAWVHQTVEAMSEALMVDPQGDKEMIAAQEKMRKTLDRWIPIILAAQEPDGYLQTAYTLRDTSRWHKRWSPEGRGNHEGYTAGYFIESAINHYTLTEGKDKRLYNAAKKLADCWVTNIGPDKIHWYDGHQEMEQALVRFGRFVNDMEGPKSHGDSYIKLAKFLLDNRKGGSEYDQSHVPVQQQYEAVGHAVRATYTYSGMADVAAETGDVDYQSAVMSIWDNMVNKKYYITGGIGSGETSEGFGGNFSLGNDAYCESCSSCGLIFFEYKMNLAYHDARYADLYEETMYNALLGSLDLPGKNFLYTNALSTSQARYEWHVCPCCVGNIPRTLLMMPTWTYVRGDNGLYVNLFVGSTIKVDKIAGTNVEMIQKTDYPWNGKVTMLVNPVQSKEFTVYVRVPNRTTSTLYTPTPQVNGLKSISVNGKAISPKIVNGYAIVRRVWKKGDRIDLELPMEVQRVTADTRIAADNGKVALRYGPMLYNVESADQQSIDKTISNKPLTVQWKPDFLHGVMIINGTWSDGTPLTAIPNYARLNRVPTTATPQSTYIAIPPTRPNEPPKYVERDPVSTVWIKDK</sequence>
<feature type="domain" description="Non-reducing end beta-L-arabinofuranosidase-like GH127 C-terminal" evidence="4">
    <location>
        <begin position="786"/>
        <end position="869"/>
    </location>
</feature>
<dbReference type="InterPro" id="IPR049046">
    <property type="entry name" value="Beta-AFase-like_GH127_middle"/>
</dbReference>
<dbReference type="SUPFAM" id="SSF48208">
    <property type="entry name" value="Six-hairpin glycosidases"/>
    <property type="match status" value="1"/>
</dbReference>
<dbReference type="GO" id="GO:0005975">
    <property type="term" value="P:carbohydrate metabolic process"/>
    <property type="evidence" value="ECO:0007669"/>
    <property type="project" value="InterPro"/>
</dbReference>
<dbReference type="InterPro" id="IPR049174">
    <property type="entry name" value="Beta-AFase-like"/>
</dbReference>
<dbReference type="KEGG" id="mmab:HQ865_12750"/>
<dbReference type="AlphaFoldDB" id="A0A7D4QTC5"/>
<dbReference type="EMBL" id="CP054139">
    <property type="protein sequence ID" value="QKJ30589.1"/>
    <property type="molecule type" value="Genomic_DNA"/>
</dbReference>
<evidence type="ECO:0000256" key="1">
    <source>
        <dbReference type="SAM" id="SignalP"/>
    </source>
</evidence>
<organism evidence="5 6">
    <name type="scientific">Mucilaginibacter mali</name>
    <dbReference type="NCBI Taxonomy" id="2740462"/>
    <lineage>
        <taxon>Bacteria</taxon>
        <taxon>Pseudomonadati</taxon>
        <taxon>Bacteroidota</taxon>
        <taxon>Sphingobacteriia</taxon>
        <taxon>Sphingobacteriales</taxon>
        <taxon>Sphingobacteriaceae</taxon>
        <taxon>Mucilaginibacter</taxon>
    </lineage>
</organism>
<feature type="signal peptide" evidence="1">
    <location>
        <begin position="1"/>
        <end position="20"/>
    </location>
</feature>
<dbReference type="Pfam" id="PF20736">
    <property type="entry name" value="Glyco_hydro127M"/>
    <property type="match status" value="1"/>
</dbReference>
<dbReference type="PANTHER" id="PTHR43465">
    <property type="entry name" value="DUF1680 DOMAIN PROTEIN (AFU_ORTHOLOGUE AFUA_1G08910)"/>
    <property type="match status" value="1"/>
</dbReference>
<protein>
    <submittedName>
        <fullName evidence="5">Glycoside hydrolase family 127 protein</fullName>
    </submittedName>
</protein>
<proteinExistence type="predicted"/>
<dbReference type="InterPro" id="IPR012878">
    <property type="entry name" value="Beta-AFase-like_GH127_cat"/>
</dbReference>
<dbReference type="InterPro" id="IPR049049">
    <property type="entry name" value="Beta-AFase-like_GH127_C"/>
</dbReference>
<keyword evidence="1" id="KW-0732">Signal</keyword>
<keyword evidence="6" id="KW-1185">Reference proteome</keyword>
<dbReference type="InterPro" id="IPR008928">
    <property type="entry name" value="6-hairpin_glycosidase_sf"/>
</dbReference>
<dbReference type="Proteomes" id="UP000505355">
    <property type="component" value="Chromosome"/>
</dbReference>
<dbReference type="RefSeq" id="WP_173415262.1">
    <property type="nucleotide sequence ID" value="NZ_CP054139.1"/>
</dbReference>
<dbReference type="Pfam" id="PF20737">
    <property type="entry name" value="Glyco_hydro127C"/>
    <property type="match status" value="1"/>
</dbReference>
<feature type="domain" description="Non-reducing end beta-L-arabinofuranosidase-like GH127 middle" evidence="3">
    <location>
        <begin position="677"/>
        <end position="784"/>
    </location>
</feature>
<reference evidence="5 6" key="1">
    <citation type="submission" date="2020-05" db="EMBL/GenBank/DDBJ databases">
        <title>Mucilaginibacter mali sp. nov.</title>
        <authorList>
            <person name="Kim H.S."/>
            <person name="Lee K.C."/>
            <person name="Suh M.K."/>
            <person name="Kim J.-S."/>
            <person name="Han K.-I."/>
            <person name="Eom M.K."/>
            <person name="Shin Y.K."/>
            <person name="Lee J.-S."/>
        </authorList>
    </citation>
    <scope>NUCLEOTIDE SEQUENCE [LARGE SCALE GENOMIC DNA]</scope>
    <source>
        <strain evidence="5 6">G2-14</strain>
    </source>
</reference>
<evidence type="ECO:0000259" key="2">
    <source>
        <dbReference type="Pfam" id="PF07944"/>
    </source>
</evidence>
<gene>
    <name evidence="5" type="ORF">HQ865_12750</name>
</gene>
<evidence type="ECO:0000259" key="4">
    <source>
        <dbReference type="Pfam" id="PF20737"/>
    </source>
</evidence>
<dbReference type="PANTHER" id="PTHR43465:SF2">
    <property type="entry name" value="DUF1680 DOMAIN PROTEIN (AFU_ORTHOLOGUE AFUA_1G08910)"/>
    <property type="match status" value="1"/>
</dbReference>
<evidence type="ECO:0000259" key="3">
    <source>
        <dbReference type="Pfam" id="PF20736"/>
    </source>
</evidence>
<evidence type="ECO:0000313" key="5">
    <source>
        <dbReference type="EMBL" id="QKJ30589.1"/>
    </source>
</evidence>
<dbReference type="Gene3D" id="2.60.120.260">
    <property type="entry name" value="Galactose-binding domain-like"/>
    <property type="match status" value="1"/>
</dbReference>
<feature type="domain" description="Non-reducing end beta-L-arabinofuranosidase-like GH127 catalytic" evidence="2">
    <location>
        <begin position="272"/>
        <end position="662"/>
    </location>
</feature>
<evidence type="ECO:0000313" key="6">
    <source>
        <dbReference type="Proteomes" id="UP000505355"/>
    </source>
</evidence>
<keyword evidence="5" id="KW-0378">Hydrolase</keyword>
<feature type="chain" id="PRO_5028979713" evidence="1">
    <location>
        <begin position="21"/>
        <end position="905"/>
    </location>
</feature>
<dbReference type="PROSITE" id="PS51257">
    <property type="entry name" value="PROKAR_LIPOPROTEIN"/>
    <property type="match status" value="1"/>
</dbReference>
<accession>A0A7D4QTC5</accession>
<dbReference type="Pfam" id="PF07944">
    <property type="entry name" value="Beta-AFase-like_GH127_cat"/>
    <property type="match status" value="1"/>
</dbReference>
<name>A0A7D4QTC5_9SPHI</name>